<organism evidence="1 2">
    <name type="scientific">Burkholderia cepacia</name>
    <name type="common">Pseudomonas cepacia</name>
    <dbReference type="NCBI Taxonomy" id="292"/>
    <lineage>
        <taxon>Bacteria</taxon>
        <taxon>Pseudomonadati</taxon>
        <taxon>Pseudomonadota</taxon>
        <taxon>Betaproteobacteria</taxon>
        <taxon>Burkholderiales</taxon>
        <taxon>Burkholderiaceae</taxon>
        <taxon>Burkholderia</taxon>
        <taxon>Burkholderia cepacia complex</taxon>
    </lineage>
</organism>
<dbReference type="SUPFAM" id="SSF103473">
    <property type="entry name" value="MFS general substrate transporter"/>
    <property type="match status" value="1"/>
</dbReference>
<accession>A0AA89CII0</accession>
<dbReference type="Proteomes" id="UP000029575">
    <property type="component" value="Unassembled WGS sequence"/>
</dbReference>
<comment type="caution">
    <text evidence="1">The sequence shown here is derived from an EMBL/GenBank/DDBJ whole genome shotgun (WGS) entry which is preliminary data.</text>
</comment>
<gene>
    <name evidence="1" type="ORF">DM43_4621</name>
</gene>
<dbReference type="EMBL" id="JPGD01000003">
    <property type="protein sequence ID" value="KGC06490.1"/>
    <property type="molecule type" value="Genomic_DNA"/>
</dbReference>
<protein>
    <submittedName>
        <fullName evidence="1">Major facilitator superfamily MFS_1 domain protein</fullName>
    </submittedName>
</protein>
<reference evidence="1 2" key="1">
    <citation type="submission" date="2014-06" db="EMBL/GenBank/DDBJ databases">
        <authorList>
            <person name="Bishop-Lilly K.A."/>
            <person name="Broomall S.M."/>
            <person name="Chain P.S."/>
            <person name="Chertkov O."/>
            <person name="Coyne S.R."/>
            <person name="Daligault H.E."/>
            <person name="Davenport K.W."/>
            <person name="Erkkila T."/>
            <person name="Frey K.G."/>
            <person name="Gibbons H.S."/>
            <person name="Gu W."/>
            <person name="Jaissle J."/>
            <person name="Johnson S.L."/>
            <person name="Koroleva G.I."/>
            <person name="Ladner J.T."/>
            <person name="Lo C.-C."/>
            <person name="Minogue T.D."/>
            <person name="Munk C."/>
            <person name="Palacios G.F."/>
            <person name="Redden C.L."/>
            <person name="Rosenzweig C.N."/>
            <person name="Scholz M.B."/>
            <person name="Teshima H."/>
            <person name="Xu Y."/>
        </authorList>
    </citation>
    <scope>NUCLEOTIDE SEQUENCE [LARGE SCALE GENOMIC DNA]</scope>
    <source>
        <strain evidence="1 2">DWS 37UF10B-2</strain>
    </source>
</reference>
<evidence type="ECO:0000313" key="1">
    <source>
        <dbReference type="EMBL" id="KGC06490.1"/>
    </source>
</evidence>
<name>A0AA89CII0_BURCE</name>
<dbReference type="InterPro" id="IPR036259">
    <property type="entry name" value="MFS_trans_sf"/>
</dbReference>
<dbReference type="AlphaFoldDB" id="A0AA89CII0"/>
<proteinExistence type="predicted"/>
<evidence type="ECO:0000313" key="2">
    <source>
        <dbReference type="Proteomes" id="UP000029575"/>
    </source>
</evidence>
<sequence>MKRPSFSTRLVMLGALGAALGPLPGGVLAQHVGYPAAFVVPGAVSTGSLALRLGHARSLSGVCGKPADSSATSS</sequence>